<comment type="similarity">
    <text evidence="3">Belongs to the HARBI1 family.</text>
</comment>
<dbReference type="EMBL" id="JASPKY010000650">
    <property type="protein sequence ID" value="KAK9687319.1"/>
    <property type="molecule type" value="Genomic_DNA"/>
</dbReference>
<evidence type="ECO:0000313" key="9">
    <source>
        <dbReference type="EMBL" id="KAK9687319.1"/>
    </source>
</evidence>
<dbReference type="GO" id="GO:0005634">
    <property type="term" value="C:nucleus"/>
    <property type="evidence" value="ECO:0007669"/>
    <property type="project" value="UniProtKB-SubCell"/>
</dbReference>
<dbReference type="Pfam" id="PF13359">
    <property type="entry name" value="DDE_Tnp_4"/>
    <property type="match status" value="1"/>
</dbReference>
<dbReference type="GO" id="GO:0046872">
    <property type="term" value="F:metal ion binding"/>
    <property type="evidence" value="ECO:0007669"/>
    <property type="project" value="UniProtKB-KW"/>
</dbReference>
<keyword evidence="9" id="KW-0255">Endonuclease</keyword>
<evidence type="ECO:0000256" key="6">
    <source>
        <dbReference type="ARBA" id="ARBA00022801"/>
    </source>
</evidence>
<dbReference type="Proteomes" id="UP001458880">
    <property type="component" value="Unassembled WGS sequence"/>
</dbReference>
<proteinExistence type="inferred from homology"/>
<dbReference type="PANTHER" id="PTHR22930:SF292">
    <property type="entry name" value="DDE TNP4 DOMAIN-CONTAINING PROTEIN"/>
    <property type="match status" value="1"/>
</dbReference>
<feature type="domain" description="DDE Tnp4" evidence="8">
    <location>
        <begin position="165"/>
        <end position="251"/>
    </location>
</feature>
<reference evidence="9 10" key="1">
    <citation type="journal article" date="2024" name="BMC Genomics">
        <title>De novo assembly and annotation of Popillia japonica's genome with initial clues to its potential as an invasive pest.</title>
        <authorList>
            <person name="Cucini C."/>
            <person name="Boschi S."/>
            <person name="Funari R."/>
            <person name="Cardaioli E."/>
            <person name="Iannotti N."/>
            <person name="Marturano G."/>
            <person name="Paoli F."/>
            <person name="Bruttini M."/>
            <person name="Carapelli A."/>
            <person name="Frati F."/>
            <person name="Nardi F."/>
        </authorList>
    </citation>
    <scope>NUCLEOTIDE SEQUENCE [LARGE SCALE GENOMIC DNA]</scope>
    <source>
        <strain evidence="9">DMR45628</strain>
    </source>
</reference>
<dbReference type="PANTHER" id="PTHR22930">
    <property type="match status" value="1"/>
</dbReference>
<keyword evidence="4" id="KW-0540">Nuclease</keyword>
<evidence type="ECO:0000259" key="8">
    <source>
        <dbReference type="Pfam" id="PF13359"/>
    </source>
</evidence>
<keyword evidence="6" id="KW-0378">Hydrolase</keyword>
<comment type="subcellular location">
    <subcellularLocation>
        <location evidence="2">Nucleus</location>
    </subcellularLocation>
</comment>
<evidence type="ECO:0000256" key="1">
    <source>
        <dbReference type="ARBA" id="ARBA00001968"/>
    </source>
</evidence>
<evidence type="ECO:0000256" key="4">
    <source>
        <dbReference type="ARBA" id="ARBA00022722"/>
    </source>
</evidence>
<gene>
    <name evidence="9" type="ORF">QE152_g36537</name>
</gene>
<accession>A0AAW1IDJ7</accession>
<evidence type="ECO:0000313" key="10">
    <source>
        <dbReference type="Proteomes" id="UP001458880"/>
    </source>
</evidence>
<dbReference type="GO" id="GO:0016787">
    <property type="term" value="F:hydrolase activity"/>
    <property type="evidence" value="ECO:0007669"/>
    <property type="project" value="UniProtKB-KW"/>
</dbReference>
<evidence type="ECO:0000256" key="7">
    <source>
        <dbReference type="ARBA" id="ARBA00023242"/>
    </source>
</evidence>
<dbReference type="GO" id="GO:0004519">
    <property type="term" value="F:endonuclease activity"/>
    <property type="evidence" value="ECO:0007669"/>
    <property type="project" value="UniProtKB-KW"/>
</dbReference>
<keyword evidence="5" id="KW-0479">Metal-binding</keyword>
<organism evidence="9 10">
    <name type="scientific">Popillia japonica</name>
    <name type="common">Japanese beetle</name>
    <dbReference type="NCBI Taxonomy" id="7064"/>
    <lineage>
        <taxon>Eukaryota</taxon>
        <taxon>Metazoa</taxon>
        <taxon>Ecdysozoa</taxon>
        <taxon>Arthropoda</taxon>
        <taxon>Hexapoda</taxon>
        <taxon>Insecta</taxon>
        <taxon>Pterygota</taxon>
        <taxon>Neoptera</taxon>
        <taxon>Endopterygota</taxon>
        <taxon>Coleoptera</taxon>
        <taxon>Polyphaga</taxon>
        <taxon>Scarabaeiformia</taxon>
        <taxon>Scarabaeidae</taxon>
        <taxon>Rutelinae</taxon>
        <taxon>Popillia</taxon>
    </lineage>
</organism>
<comment type="cofactor">
    <cofactor evidence="1">
        <name>a divalent metal cation</name>
        <dbReference type="ChEBI" id="CHEBI:60240"/>
    </cofactor>
</comment>
<sequence>MDRVQFLFEDNGINVAAIINAALNLNRPNNQIEERERVVRNENYFEVTIPNYSDLQFREHFRMSRQTFQALLNEIGDIYNATDRIVPLDKKLLFSIWLLSKPESFLAAGDRFGLPKGYGHTIFNNMVNLICQLLQRYINWPENHVHTINVFRNRSRGIPGIVGAIDGRHIPIKQPAGNLQDYFNRKQFHSIILQGTCNERALFIDINVGQPGRMHDARVFRLSPLYQRLTDPVNPILRQDMHLIGDSAYPLLT</sequence>
<evidence type="ECO:0000256" key="2">
    <source>
        <dbReference type="ARBA" id="ARBA00004123"/>
    </source>
</evidence>
<dbReference type="InterPro" id="IPR045249">
    <property type="entry name" value="HARBI1-like"/>
</dbReference>
<keyword evidence="7" id="KW-0539">Nucleus</keyword>
<evidence type="ECO:0000256" key="5">
    <source>
        <dbReference type="ARBA" id="ARBA00022723"/>
    </source>
</evidence>
<keyword evidence="10" id="KW-1185">Reference proteome</keyword>
<name>A0AAW1IDJ7_POPJA</name>
<dbReference type="AlphaFoldDB" id="A0AAW1IDJ7"/>
<comment type="caution">
    <text evidence="9">The sequence shown here is derived from an EMBL/GenBank/DDBJ whole genome shotgun (WGS) entry which is preliminary data.</text>
</comment>
<protein>
    <submittedName>
        <fullName evidence="9">DDE superfamily endonuclease</fullName>
    </submittedName>
</protein>
<evidence type="ECO:0000256" key="3">
    <source>
        <dbReference type="ARBA" id="ARBA00006958"/>
    </source>
</evidence>
<dbReference type="InterPro" id="IPR027806">
    <property type="entry name" value="HARBI1_dom"/>
</dbReference>